<dbReference type="Gramene" id="OGLUM06G02050.1">
    <property type="protein sequence ID" value="OGLUM06G02050.1"/>
    <property type="gene ID" value="OGLUM06G02050"/>
</dbReference>
<accession>A0A0E0A4K5</accession>
<keyword evidence="2" id="KW-1185">Reference proteome</keyword>
<name>A0A0E0A4K5_9ORYZ</name>
<dbReference type="EnsemblPlants" id="OGLUM06G02050.1">
    <property type="protein sequence ID" value="OGLUM06G02050.1"/>
    <property type="gene ID" value="OGLUM06G02050"/>
</dbReference>
<protein>
    <submittedName>
        <fullName evidence="1">Uncharacterized protein</fullName>
    </submittedName>
</protein>
<dbReference type="Proteomes" id="UP000026961">
    <property type="component" value="Chromosome 6"/>
</dbReference>
<organism evidence="1">
    <name type="scientific">Oryza glumipatula</name>
    <dbReference type="NCBI Taxonomy" id="40148"/>
    <lineage>
        <taxon>Eukaryota</taxon>
        <taxon>Viridiplantae</taxon>
        <taxon>Streptophyta</taxon>
        <taxon>Embryophyta</taxon>
        <taxon>Tracheophyta</taxon>
        <taxon>Spermatophyta</taxon>
        <taxon>Magnoliopsida</taxon>
        <taxon>Liliopsida</taxon>
        <taxon>Poales</taxon>
        <taxon>Poaceae</taxon>
        <taxon>BOP clade</taxon>
        <taxon>Oryzoideae</taxon>
        <taxon>Oryzeae</taxon>
        <taxon>Oryzinae</taxon>
        <taxon>Oryza</taxon>
    </lineage>
</organism>
<sequence>MLGKNDEYSTRSAYQIQFLGGITDKRHRFINHLGGKGRGEMQIFHVAHCSKKNPNYGQK</sequence>
<reference evidence="1" key="2">
    <citation type="submission" date="2018-05" db="EMBL/GenBank/DDBJ databases">
        <title>OgluRS3 (Oryza glumaepatula Reference Sequence Version 3).</title>
        <authorList>
            <person name="Zhang J."/>
            <person name="Kudrna D."/>
            <person name="Lee S."/>
            <person name="Talag J."/>
            <person name="Welchert J."/>
            <person name="Wing R.A."/>
        </authorList>
    </citation>
    <scope>NUCLEOTIDE SEQUENCE [LARGE SCALE GENOMIC DNA]</scope>
</reference>
<dbReference type="HOGENOM" id="CLU_2964652_0_0_1"/>
<dbReference type="AlphaFoldDB" id="A0A0E0A4K5"/>
<evidence type="ECO:0000313" key="1">
    <source>
        <dbReference type="EnsemblPlants" id="OGLUM06G02050.1"/>
    </source>
</evidence>
<reference evidence="1" key="1">
    <citation type="submission" date="2015-04" db="UniProtKB">
        <authorList>
            <consortium name="EnsemblPlants"/>
        </authorList>
    </citation>
    <scope>IDENTIFICATION</scope>
</reference>
<proteinExistence type="predicted"/>
<evidence type="ECO:0000313" key="2">
    <source>
        <dbReference type="Proteomes" id="UP000026961"/>
    </source>
</evidence>